<dbReference type="GO" id="GO:0030488">
    <property type="term" value="P:tRNA methylation"/>
    <property type="evidence" value="ECO:0007669"/>
    <property type="project" value="TreeGrafter"/>
</dbReference>
<evidence type="ECO:0000256" key="1">
    <source>
        <dbReference type="ARBA" id="ARBA00007980"/>
    </source>
</evidence>
<dbReference type="PANTHER" id="PTHR12773">
    <property type="entry name" value="UPF0315 PROTEIN-RELATED"/>
    <property type="match status" value="1"/>
</dbReference>
<comment type="caution">
    <text evidence="4">The sequence shown here is derived from an EMBL/GenBank/DDBJ whole genome shotgun (WGS) entry which is preliminary data.</text>
</comment>
<dbReference type="InterPro" id="IPR005651">
    <property type="entry name" value="Trm112-like"/>
</dbReference>
<dbReference type="GO" id="GO:0070476">
    <property type="term" value="P:rRNA (guanine-N7)-methylation"/>
    <property type="evidence" value="ECO:0007669"/>
    <property type="project" value="TreeGrafter"/>
</dbReference>
<dbReference type="AlphaFoldDB" id="A0A7J6MH14"/>
<protein>
    <submittedName>
        <fullName evidence="4">Uncharacterized protein</fullName>
    </submittedName>
</protein>
<feature type="region of interest" description="Disordered" evidence="3">
    <location>
        <begin position="31"/>
        <end position="53"/>
    </location>
</feature>
<proteinExistence type="inferred from homology"/>
<comment type="similarity">
    <text evidence="1">Belongs to the TRM112 family.</text>
</comment>
<dbReference type="CDD" id="cd21089">
    <property type="entry name" value="Trm112-like"/>
    <property type="match status" value="1"/>
</dbReference>
<sequence>MRLLTHNLMMCNRKQCSGGYPLRICPKEAKEDVGMRDSDESSEEETVQQERPAFKVEESEFNPDFIRHMLDKLEWDALIASIPQCQGLTQTLPPSYTQADKDDENFLKAVHDVIVDYHILEADLKCPKCDRVYPITKGIPNMLLQDDEVSCCCLKMAASQWNKIKAIHRRHSVHGSTLSQARRDEENDARDAFMKSMRGGEAVTQAVSVAQFQALRIIKDNSGKTELSDPCDEGKSSDMAQFQQDEQELYHARQTMRELNEKIEVQRMNYMKEVTFLREQNRALDDDVIAALEKAHDTPEGGMAEDAIFFDATNGLSDRVKETIKLVIDDRVKGVLAKLTRRNDDHKRISKLEADVAAARLEASNARASLIEIQGELEDMREKAKLGSRAARTAATQTDVSTSLINSLRGRDGGVGHLGKEYCLTPGPLDRDGGGTIAGFSVEEMQLLRRRILELEDALGASALDAAAMRLTAEGHGWGHTGGGGSPMGYSGGLRAAAAAQRCFKRSLTQSSYAKEALEDNKVTRAVFRRLYQDALERAQRLEDLQTDIGSIVGEEILEVLRHQKLAYRGTPAKIARVIQENRRRVQDVSKMDDMLGTTDYENYSWSPKGLQPAEKEEGMEGTWDLATDDGLLFRRFVEGHRLLRRIAQRQEDLAHSATFFEAPSDVVGLVDDPQLSCLREALDLQLRQLGSMVFNDTRLKRKSVRKSKGMTDCMEMASLEGRHRHRRSRQQIRRGREALQDALGIGDCGEASNGSLPSLIGSTKKIMRPYRRRQLL</sequence>
<evidence type="ECO:0000313" key="5">
    <source>
        <dbReference type="Proteomes" id="UP000591131"/>
    </source>
</evidence>
<reference evidence="4 5" key="1">
    <citation type="submission" date="2020-04" db="EMBL/GenBank/DDBJ databases">
        <title>Perkinsus chesapeaki whole genome sequence.</title>
        <authorList>
            <person name="Bogema D.R."/>
        </authorList>
    </citation>
    <scope>NUCLEOTIDE SEQUENCE [LARGE SCALE GENOMIC DNA]</scope>
    <source>
        <strain evidence="4">ATCC PRA-425</strain>
    </source>
</reference>
<gene>
    <name evidence="4" type="ORF">FOL47_001843</name>
</gene>
<dbReference type="PANTHER" id="PTHR12773:SF0">
    <property type="entry name" value="MULTIFUNCTIONAL METHYLTRANSFERASE SUBUNIT TRM112-LIKE PROTEIN"/>
    <property type="match status" value="1"/>
</dbReference>
<organism evidence="4 5">
    <name type="scientific">Perkinsus chesapeaki</name>
    <name type="common">Clam parasite</name>
    <name type="synonym">Perkinsus andrewsi</name>
    <dbReference type="NCBI Taxonomy" id="330153"/>
    <lineage>
        <taxon>Eukaryota</taxon>
        <taxon>Sar</taxon>
        <taxon>Alveolata</taxon>
        <taxon>Perkinsozoa</taxon>
        <taxon>Perkinsea</taxon>
        <taxon>Perkinsida</taxon>
        <taxon>Perkinsidae</taxon>
        <taxon>Perkinsus</taxon>
    </lineage>
</organism>
<name>A0A7J6MH14_PERCH</name>
<dbReference type="InterPro" id="IPR039127">
    <property type="entry name" value="Trm112"/>
</dbReference>
<dbReference type="Gene3D" id="2.20.25.10">
    <property type="match status" value="1"/>
</dbReference>
<dbReference type="Proteomes" id="UP000591131">
    <property type="component" value="Unassembled WGS sequence"/>
</dbReference>
<dbReference type="EMBL" id="JAAPAO010000146">
    <property type="protein sequence ID" value="KAF4670833.1"/>
    <property type="molecule type" value="Genomic_DNA"/>
</dbReference>
<keyword evidence="2" id="KW-0175">Coiled coil</keyword>
<dbReference type="GO" id="GO:0046982">
    <property type="term" value="F:protein heterodimerization activity"/>
    <property type="evidence" value="ECO:0007669"/>
    <property type="project" value="InterPro"/>
</dbReference>
<feature type="coiled-coil region" evidence="2">
    <location>
        <begin position="242"/>
        <end position="280"/>
    </location>
</feature>
<dbReference type="Pfam" id="PF03966">
    <property type="entry name" value="Trm112p"/>
    <property type="match status" value="1"/>
</dbReference>
<keyword evidence="5" id="KW-1185">Reference proteome</keyword>
<evidence type="ECO:0000313" key="4">
    <source>
        <dbReference type="EMBL" id="KAF4670833.1"/>
    </source>
</evidence>
<feature type="coiled-coil region" evidence="2">
    <location>
        <begin position="349"/>
        <end position="383"/>
    </location>
</feature>
<evidence type="ECO:0000256" key="3">
    <source>
        <dbReference type="SAM" id="MobiDB-lite"/>
    </source>
</evidence>
<dbReference type="SUPFAM" id="SSF158997">
    <property type="entry name" value="Trm112p-like"/>
    <property type="match status" value="1"/>
</dbReference>
<evidence type="ECO:0000256" key="2">
    <source>
        <dbReference type="SAM" id="Coils"/>
    </source>
</evidence>
<accession>A0A7J6MH14</accession>
<dbReference type="OrthoDB" id="2187549at2759"/>